<dbReference type="Pfam" id="PF09000">
    <property type="entry name" value="Cytotoxic"/>
    <property type="match status" value="1"/>
</dbReference>
<dbReference type="GO" id="GO:0003723">
    <property type="term" value="F:RNA binding"/>
    <property type="evidence" value="ECO:0007669"/>
    <property type="project" value="InterPro"/>
</dbReference>
<comment type="caution">
    <text evidence="5">The sequence shown here is derived from an EMBL/GenBank/DDBJ whole genome shotgun (WGS) entry which is preliminary data.</text>
</comment>
<dbReference type="InterPro" id="IPR045619">
    <property type="entry name" value="DUF6443"/>
</dbReference>
<evidence type="ECO:0000313" key="5">
    <source>
        <dbReference type="EMBL" id="KAA2238600.1"/>
    </source>
</evidence>
<organism evidence="5 6">
    <name type="scientific">Chitinophaga agrisoli</name>
    <dbReference type="NCBI Taxonomy" id="2607653"/>
    <lineage>
        <taxon>Bacteria</taxon>
        <taxon>Pseudomonadati</taxon>
        <taxon>Bacteroidota</taxon>
        <taxon>Chitinophagia</taxon>
        <taxon>Chitinophagales</taxon>
        <taxon>Chitinophagaceae</taxon>
        <taxon>Chitinophaga</taxon>
    </lineage>
</organism>
<keyword evidence="6" id="KW-1185">Reference proteome</keyword>
<feature type="region of interest" description="Disordered" evidence="1">
    <location>
        <begin position="1251"/>
        <end position="1290"/>
    </location>
</feature>
<evidence type="ECO:0000259" key="4">
    <source>
        <dbReference type="Pfam" id="PF20041"/>
    </source>
</evidence>
<feature type="domain" description="DUF6443" evidence="4">
    <location>
        <begin position="60"/>
        <end position="195"/>
    </location>
</feature>
<dbReference type="NCBIfam" id="TIGR03696">
    <property type="entry name" value="Rhs_assc_core"/>
    <property type="match status" value="1"/>
</dbReference>
<dbReference type="InterPro" id="IPR022385">
    <property type="entry name" value="Rhs_assc_core"/>
</dbReference>
<feature type="region of interest" description="Disordered" evidence="1">
    <location>
        <begin position="1317"/>
        <end position="1359"/>
    </location>
</feature>
<feature type="chain" id="PRO_5022921290" evidence="2">
    <location>
        <begin position="27"/>
        <end position="1407"/>
    </location>
</feature>
<name>A0A5B2VJ92_9BACT</name>
<keyword evidence="2" id="KW-0732">Signal</keyword>
<feature type="signal peptide" evidence="2">
    <location>
        <begin position="1"/>
        <end position="26"/>
    </location>
</feature>
<accession>A0A5B2VJ92</accession>
<dbReference type="SUPFAM" id="SSF63840">
    <property type="entry name" value="Ribonuclease domain of colicin E3"/>
    <property type="match status" value="1"/>
</dbReference>
<reference evidence="5 6" key="1">
    <citation type="submission" date="2019-09" db="EMBL/GenBank/DDBJ databases">
        <title>Chitinophaga ginsengihumi sp. nov., isolated from soil of ginseng rhizosphere.</title>
        <authorList>
            <person name="Lee J."/>
        </authorList>
    </citation>
    <scope>NUCLEOTIDE SEQUENCE [LARGE SCALE GENOMIC DNA]</scope>
    <source>
        <strain evidence="5 6">BN140078</strain>
    </source>
</reference>
<sequence length="1407" mass="153588">MQRFIIPILRIAAGLMVLGESEAAFAQNVPNTSIRPAATANTVPSAYTNTTINYVRSWEPSMPSADPAAVSASTDVNAVRQSTQYFDGLGRPLQTVTKAITPGLKDLVAPVVYDAFGREQYKYLPYVPKTGNTNDGKFKADPFNGQQAFYQDATLTPGAAGESIYYGQTEYEASPLNRVSKSYGPGNSWAKEGGSRPATLQYEVNTSGDGVRIWDVPPGAVIPTSSATRVYAAGTLFKNITKDERGLRVVEFKDKDGRVMLKRVELTAGAADGHAGWLCTYYVYDDLGNLRFVIPPKAVGLISSTWVISQSIADELCFQYQYDGRNRLIVKKVPGAAAVEMVYDVRDRLVFSRDGNLKKDTKWMATFYDLLNRPTMTAFYSSAATRDALQTSMNSATSSTQSISYTFPGVADLVVANYDGRAVYEATNSIYFEDGFDTGAGETEGDINPSANQGVTNITVTNPLPNIPASALMPLTYTFYDDYNFTGKQNAVTGDFTKPQYSGSSYAEVITSTSSTTKGLVTGSKVRVLGTDQWLTSTIYYTDKGRTLQTIADNVSGGKDIVTSLYDFSGKLLSTYQRHNNPRSGVTPQTTVMTQQLYDAAGRVKTIKKQLNDAGAVKTIAENSYDELGQLKTKRLGVTGASTQLETLNYEYNLRGWLKSINKAFVSTAGSTANWFGQDLSYDYGYATNQYNGNIAGIKWKSKSNGIQRSYGYNYDNANRLTVADYAQQNSGSSAWTKDQMDFSVSNLSYDANGNIMTMNQMGMIGAQPPQLIDQLSYRYKISEASNRLAAVGDPKVTASAKLGDFVNGANTGDDYDYDANGNLATDLNKGIDTIIYNHLNLPELITVTGKGSIQYKYDATGNKLQKVVTDNTGSPAKVTTTTYIGGFVYQNDTLQFLGHEEGRIRAVFKTGSPVSYVYDYFLKDHLGNVRTVLTEQTDFSMYTATMETESAAKEAALFSNTEETRTDKPAGYPQDETAPQNKFVAKLSAKEGGKKIGPSIVLRVMVGDTIQIGARAFYKSVGPGDNKPATPEDMVASLLNAFGGGASATAAHGARQAESLSPFRNFNSNDYQRLKEKDPDQNREDKPKAYLNFALFDDQFNLVEDNSGVRQVKGEPDELQTLGVDKMVVKKSGFMYVYTSNETTQDVFFDNVTLGVASGPLLEETHYYPFGLTMAGISSNALKGMSYAENRKKYNGIEFTKDLDVNQYDAFYRGLDPQIGRFLQIDPKLDSMHAWSPYTAMFDNPIRFSDPLGDSSVPNNDSQQGYKPAPKNGLPGFPDAGKGQYSPKSKRWRWQLPGGGILEWDKQHGEVEKYDKNGKHQGAYDPQTGDQIKDPITNRKTPKSIGTELPSTAPPNGMNNALPSPYVGNEVKVGTTVVVVGYILLKVVELGITVGTGGAAAPILVL</sequence>
<dbReference type="EMBL" id="VUOC01000004">
    <property type="protein sequence ID" value="KAA2238600.1"/>
    <property type="molecule type" value="Genomic_DNA"/>
</dbReference>
<evidence type="ECO:0000256" key="1">
    <source>
        <dbReference type="SAM" id="MobiDB-lite"/>
    </source>
</evidence>
<feature type="domain" description="Colicin E3-like ribonuclease" evidence="3">
    <location>
        <begin position="1269"/>
        <end position="1341"/>
    </location>
</feature>
<dbReference type="GO" id="GO:0016788">
    <property type="term" value="F:hydrolase activity, acting on ester bonds"/>
    <property type="evidence" value="ECO:0007669"/>
    <property type="project" value="InterPro"/>
</dbReference>
<dbReference type="GO" id="GO:0043022">
    <property type="term" value="F:ribosome binding"/>
    <property type="evidence" value="ECO:0007669"/>
    <property type="project" value="InterPro"/>
</dbReference>
<dbReference type="InterPro" id="IPR009105">
    <property type="entry name" value="Colicin_E3_ribonuclease"/>
</dbReference>
<feature type="compositionally biased region" description="Polar residues" evidence="1">
    <location>
        <begin position="1257"/>
        <end position="1266"/>
    </location>
</feature>
<dbReference type="Proteomes" id="UP000324611">
    <property type="component" value="Unassembled WGS sequence"/>
</dbReference>
<dbReference type="RefSeq" id="WP_149839779.1">
    <property type="nucleotide sequence ID" value="NZ_VUOC01000004.1"/>
</dbReference>
<dbReference type="Gene3D" id="2.180.10.10">
    <property type="entry name" value="RHS repeat-associated core"/>
    <property type="match status" value="2"/>
</dbReference>
<evidence type="ECO:0000256" key="2">
    <source>
        <dbReference type="SAM" id="SignalP"/>
    </source>
</evidence>
<gene>
    <name evidence="5" type="ORF">F0L74_20465</name>
</gene>
<reference evidence="5 6" key="2">
    <citation type="submission" date="2019-09" db="EMBL/GenBank/DDBJ databases">
        <authorList>
            <person name="Jin C."/>
        </authorList>
    </citation>
    <scope>NUCLEOTIDE SEQUENCE [LARGE SCALE GENOMIC DNA]</scope>
    <source>
        <strain evidence="5 6">BN140078</strain>
    </source>
</reference>
<evidence type="ECO:0000259" key="3">
    <source>
        <dbReference type="Pfam" id="PF09000"/>
    </source>
</evidence>
<dbReference type="Gene3D" id="3.10.380.10">
    <property type="entry name" value="Colicin E3-like ribonuclease domain"/>
    <property type="match status" value="1"/>
</dbReference>
<dbReference type="Pfam" id="PF20041">
    <property type="entry name" value="DUF6443"/>
    <property type="match status" value="1"/>
</dbReference>
<proteinExistence type="predicted"/>
<dbReference type="InterPro" id="IPR036725">
    <property type="entry name" value="ColE3_ribonuclease_sf"/>
</dbReference>
<protein>
    <submittedName>
        <fullName evidence="5">Uncharacterized protein</fullName>
    </submittedName>
</protein>
<evidence type="ECO:0000313" key="6">
    <source>
        <dbReference type="Proteomes" id="UP000324611"/>
    </source>
</evidence>